<keyword evidence="4" id="KW-0808">Transferase</keyword>
<keyword evidence="10" id="KW-1185">Reference proteome</keyword>
<dbReference type="PANTHER" id="PTHR16121">
    <property type="entry name" value="CAP-SPECIFIC MRNA (NUCLEOSIDE-2'-O-)-METHYLTRANSFERASE 1-RELATED"/>
    <property type="match status" value="1"/>
</dbReference>
<comment type="catalytic activity">
    <reaction evidence="6">
        <text>a 5'-end (N(7)-methyl 5'-triphosphoguanosine)-(2'-O-methyl-ribonucleoside)-(ribonucleotide) in mRNA + S-adenosyl-L-methionine = a 5'-end (N(7)-methyl 5'-triphosphoguanosine)-(2'-O-methyl-ribonucleoside)-(2'-O-methyl-ribonucleotide) in mRNA + S-adenosyl-L-homocysteine + H(+)</text>
        <dbReference type="Rhea" id="RHEA:67024"/>
        <dbReference type="Rhea" id="RHEA-COMP:17169"/>
        <dbReference type="Rhea" id="RHEA-COMP:17170"/>
        <dbReference type="ChEBI" id="CHEBI:15378"/>
        <dbReference type="ChEBI" id="CHEBI:57856"/>
        <dbReference type="ChEBI" id="CHEBI:59789"/>
        <dbReference type="ChEBI" id="CHEBI:167612"/>
        <dbReference type="ChEBI" id="CHEBI:167614"/>
        <dbReference type="EC" id="2.1.1.296"/>
    </reaction>
</comment>
<evidence type="ECO:0000259" key="8">
    <source>
        <dbReference type="PROSITE" id="PS51614"/>
    </source>
</evidence>
<keyword evidence="5" id="KW-0949">S-adenosyl-L-methionine</keyword>
<dbReference type="EC" id="2.1.1.296" evidence="1"/>
<feature type="compositionally biased region" description="Basic and acidic residues" evidence="7">
    <location>
        <begin position="624"/>
        <end position="646"/>
    </location>
</feature>
<accession>C5LQD6</accession>
<dbReference type="InParanoid" id="C5LQD6"/>
<dbReference type="AlphaFoldDB" id="C5LQD6"/>
<dbReference type="PANTHER" id="PTHR16121:SF2">
    <property type="entry name" value="CAP-SPECIFIC MRNA (NUCLEOSIDE-2'-O-)-METHYLTRANSFERASE 2"/>
    <property type="match status" value="1"/>
</dbReference>
<evidence type="ECO:0000256" key="1">
    <source>
        <dbReference type="ARBA" id="ARBA00012770"/>
    </source>
</evidence>
<dbReference type="InterPro" id="IPR050851">
    <property type="entry name" value="mRNA_Cap_2O-Ribose_MeTrfase"/>
</dbReference>
<evidence type="ECO:0000256" key="7">
    <source>
        <dbReference type="SAM" id="MobiDB-lite"/>
    </source>
</evidence>
<dbReference type="GO" id="GO:0004483">
    <property type="term" value="F:methyltransferase cap1 activity"/>
    <property type="evidence" value="ECO:0007669"/>
    <property type="project" value="TreeGrafter"/>
</dbReference>
<protein>
    <recommendedName>
        <fullName evidence="2">Cap-specific mRNA (nucleoside-2'-O-)-methyltransferase 2</fullName>
        <ecNumber evidence="1">2.1.1.296</ecNumber>
    </recommendedName>
</protein>
<feature type="region of interest" description="Disordered" evidence="7">
    <location>
        <begin position="590"/>
        <end position="657"/>
    </location>
</feature>
<dbReference type="GO" id="GO:0032259">
    <property type="term" value="P:methylation"/>
    <property type="evidence" value="ECO:0007669"/>
    <property type="project" value="UniProtKB-KW"/>
</dbReference>
<feature type="region of interest" description="Disordered" evidence="7">
    <location>
        <begin position="707"/>
        <end position="727"/>
    </location>
</feature>
<dbReference type="InterPro" id="IPR029063">
    <property type="entry name" value="SAM-dependent_MTases_sf"/>
</dbReference>
<dbReference type="GO" id="GO:0006370">
    <property type="term" value="P:7-methylguanosine mRNA capping"/>
    <property type="evidence" value="ECO:0007669"/>
    <property type="project" value="TreeGrafter"/>
</dbReference>
<dbReference type="OMA" id="CELGTST"/>
<organism evidence="10">
    <name type="scientific">Perkinsus marinus (strain ATCC 50983 / TXsc)</name>
    <dbReference type="NCBI Taxonomy" id="423536"/>
    <lineage>
        <taxon>Eukaryota</taxon>
        <taxon>Sar</taxon>
        <taxon>Alveolata</taxon>
        <taxon>Perkinsozoa</taxon>
        <taxon>Perkinsea</taxon>
        <taxon>Perkinsida</taxon>
        <taxon>Perkinsidae</taxon>
        <taxon>Perkinsus</taxon>
    </lineage>
</organism>
<dbReference type="Pfam" id="PF01728">
    <property type="entry name" value="FtsJ"/>
    <property type="match status" value="1"/>
</dbReference>
<evidence type="ECO:0000313" key="9">
    <source>
        <dbReference type="EMBL" id="EER01055.1"/>
    </source>
</evidence>
<dbReference type="OrthoDB" id="429597at2759"/>
<feature type="domain" description="Adrift-type SAM-dependent 2'-O-MTase" evidence="8">
    <location>
        <begin position="266"/>
        <end position="481"/>
    </location>
</feature>
<evidence type="ECO:0000256" key="3">
    <source>
        <dbReference type="ARBA" id="ARBA00022603"/>
    </source>
</evidence>
<evidence type="ECO:0000256" key="6">
    <source>
        <dbReference type="ARBA" id="ARBA00049477"/>
    </source>
</evidence>
<evidence type="ECO:0000256" key="2">
    <source>
        <dbReference type="ARBA" id="ARBA00021134"/>
    </source>
</evidence>
<dbReference type="PROSITE" id="PS51614">
    <property type="entry name" value="SAM_MT_ADRIFT"/>
    <property type="match status" value="1"/>
</dbReference>
<gene>
    <name evidence="9" type="ORF">Pmar_PMAR022230</name>
</gene>
<feature type="compositionally biased region" description="Polar residues" evidence="7">
    <location>
        <begin position="30"/>
        <end position="50"/>
    </location>
</feature>
<keyword evidence="3" id="KW-0489">Methyltransferase</keyword>
<dbReference type="Gene3D" id="3.40.50.12760">
    <property type="match status" value="1"/>
</dbReference>
<feature type="compositionally biased region" description="Polar residues" evidence="7">
    <location>
        <begin position="598"/>
        <end position="608"/>
    </location>
</feature>
<evidence type="ECO:0000313" key="10">
    <source>
        <dbReference type="Proteomes" id="UP000007800"/>
    </source>
</evidence>
<dbReference type="GO" id="GO:0120550">
    <property type="term" value="F:methyltransferase cap2 activity"/>
    <property type="evidence" value="ECO:0007669"/>
    <property type="project" value="UniProtKB-EC"/>
</dbReference>
<dbReference type="GO" id="GO:0005634">
    <property type="term" value="C:nucleus"/>
    <property type="evidence" value="ECO:0007669"/>
    <property type="project" value="UniProtKB-ARBA"/>
</dbReference>
<dbReference type="EMBL" id="GG684580">
    <property type="protein sequence ID" value="EER01055.1"/>
    <property type="molecule type" value="Genomic_DNA"/>
</dbReference>
<evidence type="ECO:0000256" key="4">
    <source>
        <dbReference type="ARBA" id="ARBA00022679"/>
    </source>
</evidence>
<dbReference type="Proteomes" id="UP000007800">
    <property type="component" value="Unassembled WGS sequence"/>
</dbReference>
<proteinExistence type="predicted"/>
<dbReference type="SUPFAM" id="SSF53335">
    <property type="entry name" value="S-adenosyl-L-methionine-dependent methyltransferases"/>
    <property type="match status" value="1"/>
</dbReference>
<sequence>MSEPQQDGGTRGAAVEEGSLGYGEREASGGATSMQVNESEGGSAGSYSLGNDYQKSTGGGSWGNDDWSKWKGSSEEILGGVRAVGEGGASSRLVGVIEAMGGTTIGVVVEEEEEVIGGQTIRDLAIMITIIRTSRQPDYDENKPLPHYFPDRNMLKTDIIKHLYEFPRAENPDRDFMRNLPHSAEPCEKCKMENKQCICDTANTLGATSHPRNAGIPDTVKEAKRKLNETKCQLDGLDLESWKPHTRSTLVTSFVVREVRNYSQAELCTNAWCKMMEMLEAMPLVPKEPFLLIYIGTMHLCECPGGFISATNHHLRTKHPRMKNWQWMAITLNPYFEGNSLTAMIDDDAFYRETYLKWSTGVDDSGNIMAYRNVRDLVERAQRKQQVCDIVTADGSVDSQFDANNQERITTRLHFSELVAALGLLRTGGSLVLKMFTLFEPSSKAIIWLVRAMFDRCIVCKPEMSKPGNSEVYVVGLGFGFIRSAVLNRLMALMEDDALWAGFEAGDDELLERAIVPDAWMSEDFTKAFAKCSAYFSTQQTDYIERNLRLFKEFPFEEKQLINARKRSYPTAFIERLDLRRLKEEDKIVPDPAIPLNQGGNINSTRSLPTAGKANKSGTQSSRAEFRRLYEQTQGRRADLAKEKPHAGFVPTEGGSTVMKGARAEEDEEKVPAIGSNLSKALLEKAGLTGEGLKHGNPIVEVENRRPTDRRGLGHGSVGESSGGPMVMHAKPAMKMRRELENTLLGKISSGDYLKESWYVEGGGMFTECGVPLEPYEVKLSKFADSDALDKVVYYRTEAAWEQQSGRVEVPKPAEDESALEEIRKVAGFVEVPLGE</sequence>
<dbReference type="RefSeq" id="XP_002768337.1">
    <property type="nucleotide sequence ID" value="XM_002768291.1"/>
</dbReference>
<reference evidence="9 10" key="1">
    <citation type="submission" date="2008-07" db="EMBL/GenBank/DDBJ databases">
        <authorList>
            <person name="El-Sayed N."/>
            <person name="Caler E."/>
            <person name="Inman J."/>
            <person name="Amedeo P."/>
            <person name="Hass B."/>
            <person name="Wortman J."/>
        </authorList>
    </citation>
    <scope>NUCLEOTIDE SEQUENCE [LARGE SCALE GENOMIC DNA]</scope>
    <source>
        <strain evidence="10">ATCC 50983 / TXsc</strain>
    </source>
</reference>
<name>C5LQD6_PERM5</name>
<feature type="region of interest" description="Disordered" evidence="7">
    <location>
        <begin position="1"/>
        <end position="50"/>
    </location>
</feature>
<dbReference type="InterPro" id="IPR002877">
    <property type="entry name" value="RNA_MeTrfase_FtsJ_dom"/>
</dbReference>
<dbReference type="InterPro" id="IPR025807">
    <property type="entry name" value="Adrift-typ_MeTrfase"/>
</dbReference>
<dbReference type="GeneID" id="9057724"/>
<dbReference type="GO" id="GO:0005737">
    <property type="term" value="C:cytoplasm"/>
    <property type="evidence" value="ECO:0007669"/>
    <property type="project" value="TreeGrafter"/>
</dbReference>
<evidence type="ECO:0000256" key="5">
    <source>
        <dbReference type="ARBA" id="ARBA00022691"/>
    </source>
</evidence>